<evidence type="ECO:0000256" key="1">
    <source>
        <dbReference type="ARBA" id="ARBA00006484"/>
    </source>
</evidence>
<evidence type="ECO:0000256" key="3">
    <source>
        <dbReference type="SAM" id="Phobius"/>
    </source>
</evidence>
<dbReference type="PANTHER" id="PTHR43899:SF13">
    <property type="entry name" value="RH59310P"/>
    <property type="match status" value="1"/>
</dbReference>
<keyword evidence="3" id="KW-0472">Membrane</keyword>
<comment type="caution">
    <text evidence="4">The sequence shown here is derived from an EMBL/GenBank/DDBJ whole genome shotgun (WGS) entry which is preliminary data.</text>
</comment>
<dbReference type="EMBL" id="CAJVCH010136203">
    <property type="protein sequence ID" value="CAG7726490.1"/>
    <property type="molecule type" value="Genomic_DNA"/>
</dbReference>
<dbReference type="PANTHER" id="PTHR43899">
    <property type="entry name" value="RH59310P"/>
    <property type="match status" value="1"/>
</dbReference>
<evidence type="ECO:0000256" key="2">
    <source>
        <dbReference type="ARBA" id="ARBA00023002"/>
    </source>
</evidence>
<organism evidence="4 5">
    <name type="scientific">Allacma fusca</name>
    <dbReference type="NCBI Taxonomy" id="39272"/>
    <lineage>
        <taxon>Eukaryota</taxon>
        <taxon>Metazoa</taxon>
        <taxon>Ecdysozoa</taxon>
        <taxon>Arthropoda</taxon>
        <taxon>Hexapoda</taxon>
        <taxon>Collembola</taxon>
        <taxon>Symphypleona</taxon>
        <taxon>Sminthuridae</taxon>
        <taxon>Allacma</taxon>
    </lineage>
</organism>
<dbReference type="AlphaFoldDB" id="A0A8J2KIK9"/>
<name>A0A8J2KIK9_9HEXA</name>
<dbReference type="GO" id="GO:0016491">
    <property type="term" value="F:oxidoreductase activity"/>
    <property type="evidence" value="ECO:0007669"/>
    <property type="project" value="UniProtKB-KW"/>
</dbReference>
<protein>
    <submittedName>
        <fullName evidence="4">Uncharacterized protein</fullName>
    </submittedName>
</protein>
<accession>A0A8J2KIK9</accession>
<feature type="transmembrane region" description="Helical" evidence="3">
    <location>
        <begin position="217"/>
        <end position="240"/>
    </location>
</feature>
<dbReference type="InterPro" id="IPR051019">
    <property type="entry name" value="VLCFA-Steroid_DH"/>
</dbReference>
<dbReference type="OrthoDB" id="5545019at2759"/>
<gene>
    <name evidence="4" type="ORF">AFUS01_LOCUS15402</name>
</gene>
<keyword evidence="2" id="KW-0560">Oxidoreductase</keyword>
<dbReference type="Proteomes" id="UP000708208">
    <property type="component" value="Unassembled WGS sequence"/>
</dbReference>
<proteinExistence type="inferred from homology"/>
<sequence length="281" mass="30928">MDIGVLINNVGIALEIPDRFLECDLNSSGNEKFLKDILFCNVFPVTLMTRLLLPGMVSRNKGVIVNIGSVLVVAPTPCLAMYSATKAYTDSLTQSLTAEYENHGVVIQSLLPGPVQTKMIKLEKPSIFSPTPETYVRSALKAIGIEKRTGSHWTHRMTENFNFETVDISDRNKKCLAIPLDVPFISLELTCPTSIFSGKQGLIETGRAIRELSILGLPFLEVVGLVLTCLVVVYFVPVYLRTIWDLWIKPTFSMGTNLLEMGKWAVVTGASDGIGKAFAKQ</sequence>
<evidence type="ECO:0000313" key="5">
    <source>
        <dbReference type="Proteomes" id="UP000708208"/>
    </source>
</evidence>
<keyword evidence="3" id="KW-0812">Transmembrane</keyword>
<keyword evidence="5" id="KW-1185">Reference proteome</keyword>
<comment type="similarity">
    <text evidence="1">Belongs to the short-chain dehydrogenases/reductases (SDR) family.</text>
</comment>
<reference evidence="4" key="1">
    <citation type="submission" date="2021-06" db="EMBL/GenBank/DDBJ databases">
        <authorList>
            <person name="Hodson N. C."/>
            <person name="Mongue J. A."/>
            <person name="Jaron S. K."/>
        </authorList>
    </citation>
    <scope>NUCLEOTIDE SEQUENCE</scope>
</reference>
<evidence type="ECO:0000313" key="4">
    <source>
        <dbReference type="EMBL" id="CAG7726490.1"/>
    </source>
</evidence>
<feature type="non-terminal residue" evidence="4">
    <location>
        <position position="1"/>
    </location>
</feature>
<keyword evidence="3" id="KW-1133">Transmembrane helix</keyword>
<dbReference type="Pfam" id="PF00106">
    <property type="entry name" value="adh_short"/>
    <property type="match status" value="1"/>
</dbReference>
<dbReference type="InterPro" id="IPR002347">
    <property type="entry name" value="SDR_fam"/>
</dbReference>